<dbReference type="InterPro" id="IPR050834">
    <property type="entry name" value="Glycosyltransf_2"/>
</dbReference>
<evidence type="ECO:0000259" key="1">
    <source>
        <dbReference type="Pfam" id="PF00535"/>
    </source>
</evidence>
<dbReference type="AlphaFoldDB" id="A0A2S6G655"/>
<evidence type="ECO:0000313" key="5">
    <source>
        <dbReference type="Proteomes" id="UP000239648"/>
    </source>
</evidence>
<organism evidence="3 4">
    <name type="scientific">Marinobacter persicus</name>
    <dbReference type="NCBI Taxonomy" id="930118"/>
    <lineage>
        <taxon>Bacteria</taxon>
        <taxon>Pseudomonadati</taxon>
        <taxon>Pseudomonadota</taxon>
        <taxon>Gammaproteobacteria</taxon>
        <taxon>Pseudomonadales</taxon>
        <taxon>Marinobacteraceae</taxon>
        <taxon>Marinobacter</taxon>
    </lineage>
</organism>
<reference evidence="2 5" key="1">
    <citation type="submission" date="2018-02" db="EMBL/GenBank/DDBJ databases">
        <title>Deep subsurface shale carbon reservoir microbial communities from Ohio and West Virginia, USA.</title>
        <authorList>
            <person name="Wrighton K."/>
        </authorList>
    </citation>
    <scope>NUCLEOTIDE SEQUENCE [LARGE SCALE GENOMIC DNA]</scope>
    <source>
        <strain evidence="2 5">UTICA-S1B6</strain>
    </source>
</reference>
<accession>A0A2S6G655</accession>
<dbReference type="Pfam" id="PF00535">
    <property type="entry name" value="Glycos_transf_2"/>
    <property type="match status" value="1"/>
</dbReference>
<dbReference type="SUPFAM" id="SSF53448">
    <property type="entry name" value="Nucleotide-diphospho-sugar transferases"/>
    <property type="match status" value="1"/>
</dbReference>
<sequence>MSTFNGCRYLDKQIESILDQSLDNVKITVRDDGSTDGTVSLLNRYSSVKDIEIYEEKNVGVVGSFFELIYKVDDSSQFVAFSDQDDFWHQRKLEAALDKLSRVEAGKPAMYCSRTRLVDENLRFISLGRGISRPVALENAVIQNIATGCTIVLNREAVDILKAKRPNIRNIKMHDWWVYLVISGLGEVIFDNEPYIDYRQHDSNVIGGSNGLQFWLSRFKRIFKRERAEITIQLQEFLENYSREIPVEQVDMCRKFIDIGAGHNFFKRMRYALISPLYRQSRFDDLLFRILLVLGYR</sequence>
<dbReference type="CDD" id="cd04196">
    <property type="entry name" value="GT_2_like_d"/>
    <property type="match status" value="1"/>
</dbReference>
<gene>
    <name evidence="3" type="ORF">B0H24_101256</name>
    <name evidence="2" type="ORF">BY455_11356</name>
</gene>
<evidence type="ECO:0000313" key="4">
    <source>
        <dbReference type="Proteomes" id="UP000239446"/>
    </source>
</evidence>
<protein>
    <submittedName>
        <fullName evidence="3">Glycosyltransferase involved in cell wall biosynthesis</fullName>
    </submittedName>
</protein>
<proteinExistence type="predicted"/>
<keyword evidence="3" id="KW-0808">Transferase</keyword>
<dbReference type="Gene3D" id="3.90.550.10">
    <property type="entry name" value="Spore Coat Polysaccharide Biosynthesis Protein SpsA, Chain A"/>
    <property type="match status" value="1"/>
</dbReference>
<dbReference type="PANTHER" id="PTHR43685">
    <property type="entry name" value="GLYCOSYLTRANSFERASE"/>
    <property type="match status" value="1"/>
</dbReference>
<evidence type="ECO:0000313" key="2">
    <source>
        <dbReference type="EMBL" id="PPK51359.1"/>
    </source>
</evidence>
<comment type="caution">
    <text evidence="3">The sequence shown here is derived from an EMBL/GenBank/DDBJ whole genome shotgun (WGS) entry which is preliminary data.</text>
</comment>
<dbReference type="RefSeq" id="WP_181049671.1">
    <property type="nucleotide sequence ID" value="NZ_PTIT01000013.1"/>
</dbReference>
<dbReference type="InterPro" id="IPR001173">
    <property type="entry name" value="Glyco_trans_2-like"/>
</dbReference>
<reference evidence="3 4" key="2">
    <citation type="submission" date="2018-02" db="EMBL/GenBank/DDBJ databases">
        <title>Subsurface microbial communities from deep shales in Ohio and West Virginia, USA.</title>
        <authorList>
            <person name="Wrighton K."/>
        </authorList>
    </citation>
    <scope>NUCLEOTIDE SEQUENCE [LARGE SCALE GENOMIC DNA]</scope>
    <source>
        <strain evidence="3 4">UTICA-S1B9</strain>
    </source>
</reference>
<dbReference type="Proteomes" id="UP000239648">
    <property type="component" value="Unassembled WGS sequence"/>
</dbReference>
<dbReference type="InterPro" id="IPR029044">
    <property type="entry name" value="Nucleotide-diphossugar_trans"/>
</dbReference>
<dbReference type="PANTHER" id="PTHR43685:SF2">
    <property type="entry name" value="GLYCOSYLTRANSFERASE 2-LIKE DOMAIN-CONTAINING PROTEIN"/>
    <property type="match status" value="1"/>
</dbReference>
<dbReference type="Proteomes" id="UP000239446">
    <property type="component" value="Unassembled WGS sequence"/>
</dbReference>
<dbReference type="EMBL" id="PTIU01000012">
    <property type="protein sequence ID" value="PPK54612.1"/>
    <property type="molecule type" value="Genomic_DNA"/>
</dbReference>
<keyword evidence="5" id="KW-1185">Reference proteome</keyword>
<dbReference type="EMBL" id="PTIT01000013">
    <property type="protein sequence ID" value="PPK51359.1"/>
    <property type="molecule type" value="Genomic_DNA"/>
</dbReference>
<dbReference type="GO" id="GO:0016740">
    <property type="term" value="F:transferase activity"/>
    <property type="evidence" value="ECO:0007669"/>
    <property type="project" value="UniProtKB-KW"/>
</dbReference>
<name>A0A2S6G655_9GAMM</name>
<feature type="domain" description="Glycosyltransferase 2-like" evidence="1">
    <location>
        <begin position="1"/>
        <end position="102"/>
    </location>
</feature>
<evidence type="ECO:0000313" key="3">
    <source>
        <dbReference type="EMBL" id="PPK54612.1"/>
    </source>
</evidence>